<proteinExistence type="predicted"/>
<evidence type="ECO:0000313" key="5">
    <source>
        <dbReference type="Proteomes" id="UP000253094"/>
    </source>
</evidence>
<feature type="chain" id="PRO_5016969173" evidence="2">
    <location>
        <begin position="29"/>
        <end position="537"/>
    </location>
</feature>
<accession>A0A367FH29</accession>
<name>A0A367FH29_9ACTN</name>
<dbReference type="Pfam" id="PF22494">
    <property type="entry name" value="choice_anch_I"/>
    <property type="match status" value="1"/>
</dbReference>
<dbReference type="NCBIfam" id="NF038117">
    <property type="entry name" value="choice_anch_I"/>
    <property type="match status" value="1"/>
</dbReference>
<feature type="region of interest" description="Disordered" evidence="1">
    <location>
        <begin position="424"/>
        <end position="449"/>
    </location>
</feature>
<organism evidence="4 5">
    <name type="scientific">Sphaerisporangium album</name>
    <dbReference type="NCBI Taxonomy" id="509200"/>
    <lineage>
        <taxon>Bacteria</taxon>
        <taxon>Bacillati</taxon>
        <taxon>Actinomycetota</taxon>
        <taxon>Actinomycetes</taxon>
        <taxon>Streptosporangiales</taxon>
        <taxon>Streptosporangiaceae</taxon>
        <taxon>Sphaerisporangium</taxon>
    </lineage>
</organism>
<evidence type="ECO:0000256" key="1">
    <source>
        <dbReference type="SAM" id="MobiDB-lite"/>
    </source>
</evidence>
<dbReference type="OrthoDB" id="1016457at2"/>
<feature type="domain" description="Choice-of-anchor I" evidence="3">
    <location>
        <begin position="56"/>
        <end position="536"/>
    </location>
</feature>
<dbReference type="InterPro" id="IPR011045">
    <property type="entry name" value="N2O_reductase_N"/>
</dbReference>
<feature type="signal peptide" evidence="2">
    <location>
        <begin position="1"/>
        <end position="28"/>
    </location>
</feature>
<reference evidence="4 5" key="1">
    <citation type="submission" date="2018-06" db="EMBL/GenBank/DDBJ databases">
        <title>Sphaerisporangium craniellae sp. nov., isolated from a marine sponge in the South China Sea.</title>
        <authorList>
            <person name="Li L."/>
        </authorList>
    </citation>
    <scope>NUCLEOTIDE SEQUENCE [LARGE SCALE GENOMIC DNA]</scope>
    <source>
        <strain evidence="4 5">CCTCC AA 208026</strain>
    </source>
</reference>
<dbReference type="PANTHER" id="PTHR46928">
    <property type="entry name" value="MESENCHYME-SPECIFIC CELL SURFACE GLYCOPROTEIN"/>
    <property type="match status" value="1"/>
</dbReference>
<evidence type="ECO:0000313" key="4">
    <source>
        <dbReference type="EMBL" id="RCG28955.1"/>
    </source>
</evidence>
<dbReference type="InterPro" id="IPR052956">
    <property type="entry name" value="Mesenchyme-surface_protein"/>
</dbReference>
<dbReference type="RefSeq" id="WP_114030675.1">
    <property type="nucleotide sequence ID" value="NZ_QOIL01000012.1"/>
</dbReference>
<dbReference type="PANTHER" id="PTHR46928:SF1">
    <property type="entry name" value="MESENCHYME-SPECIFIC CELL SURFACE GLYCOPROTEIN"/>
    <property type="match status" value="1"/>
</dbReference>
<dbReference type="EMBL" id="QOIL01000012">
    <property type="protein sequence ID" value="RCG28955.1"/>
    <property type="molecule type" value="Genomic_DNA"/>
</dbReference>
<feature type="region of interest" description="Disordered" evidence="1">
    <location>
        <begin position="27"/>
        <end position="50"/>
    </location>
</feature>
<evidence type="ECO:0000259" key="3">
    <source>
        <dbReference type="Pfam" id="PF22494"/>
    </source>
</evidence>
<sequence length="537" mass="56586">MLSRNLLRLAAATTTALSMVLVATPSQATTSDGDRDGANSRGGNPHGGHDKGIHLNFLGRFVTGSVGTGASEITSYDPATRRVFVVNAQAGTIDVLDIRDPRNPARVTSLAAPGANSVAVSDGLVAVAQQAENKTAPGKVTLFQARTGKKLKEYTVGALPDMVTFTSDGRRLVVANEGEPNSYCAGAVDDPEGSVSVIDIARGSVRTADFRAYNAQADKLRASGVRISGPGATVAQDLEPEYITVKGDTAWVTLQENNAVAIIDLDRARVERIVPLGLKDWGKAGMDASDKDGKIDIRPRPGVKGLYMPDAIAHFRSRGQTYLVTANEGDGRDWGCHADEVRVKSLNLSATAFPDAAALKKDDQLGRLNVAVDSPKDASGAYTELYGFGGRSISVRSATGELVWDSGDELEQLVARELPAEFNADNAENGSFDSRSDNKGPEPEGVTVGEVGGRTYAFAGLERVGGIVAYDVSDPRRPVLADYLNTRDFAGSVEDGTAGDVGPEGVLFVPAGDSPTRRPLLVVGHEVSGTTTIYEIR</sequence>
<keyword evidence="2" id="KW-0732">Signal</keyword>
<dbReference type="AlphaFoldDB" id="A0A367FH29"/>
<dbReference type="Proteomes" id="UP000253094">
    <property type="component" value="Unassembled WGS sequence"/>
</dbReference>
<dbReference type="Gene3D" id="2.130.10.10">
    <property type="entry name" value="YVTN repeat-like/Quinoprotein amine dehydrogenase"/>
    <property type="match status" value="1"/>
</dbReference>
<evidence type="ECO:0000256" key="2">
    <source>
        <dbReference type="SAM" id="SignalP"/>
    </source>
</evidence>
<protein>
    <submittedName>
        <fullName evidence="4">Alkaline phosphatase</fullName>
    </submittedName>
</protein>
<dbReference type="InterPro" id="IPR015943">
    <property type="entry name" value="WD40/YVTN_repeat-like_dom_sf"/>
</dbReference>
<keyword evidence="5" id="KW-1185">Reference proteome</keyword>
<gene>
    <name evidence="4" type="ORF">DQ384_21565</name>
</gene>
<dbReference type="InterPro" id="IPR055188">
    <property type="entry name" value="Choice_anch_I"/>
</dbReference>
<comment type="caution">
    <text evidence="4">The sequence shown here is derived from an EMBL/GenBank/DDBJ whole genome shotgun (WGS) entry which is preliminary data.</text>
</comment>
<dbReference type="SUPFAM" id="SSF50974">
    <property type="entry name" value="Nitrous oxide reductase, N-terminal domain"/>
    <property type="match status" value="1"/>
</dbReference>